<dbReference type="InterPro" id="IPR000843">
    <property type="entry name" value="HTH_LacI"/>
</dbReference>
<dbReference type="RefSeq" id="WP_127740429.1">
    <property type="nucleotide sequence ID" value="NZ_RZTZ01000011.1"/>
</dbReference>
<dbReference type="Gene3D" id="1.10.260.40">
    <property type="entry name" value="lambda repressor-like DNA-binding domains"/>
    <property type="match status" value="1"/>
</dbReference>
<reference evidence="6 7" key="1">
    <citation type="submission" date="2019-01" db="EMBL/GenBank/DDBJ databases">
        <title>Bacillus sp. M5HDSG1-1, whole genome shotgun sequence.</title>
        <authorList>
            <person name="Tuo L."/>
        </authorList>
    </citation>
    <scope>NUCLEOTIDE SEQUENCE [LARGE SCALE GENOMIC DNA]</scope>
    <source>
        <strain evidence="6 7">M5HDSG1-1</strain>
    </source>
</reference>
<gene>
    <name evidence="6" type="ORF">EM808_20935</name>
</gene>
<dbReference type="EMBL" id="RZTZ01000011">
    <property type="protein sequence ID" value="RVT58827.1"/>
    <property type="molecule type" value="Genomic_DNA"/>
</dbReference>
<protein>
    <submittedName>
        <fullName evidence="6">LacI family DNA-binding transcriptional regulator</fullName>
    </submittedName>
</protein>
<dbReference type="Proteomes" id="UP000288024">
    <property type="component" value="Unassembled WGS sequence"/>
</dbReference>
<accession>A0A437K6B8</accession>
<evidence type="ECO:0000259" key="5">
    <source>
        <dbReference type="PROSITE" id="PS50932"/>
    </source>
</evidence>
<dbReference type="PANTHER" id="PTHR30146">
    <property type="entry name" value="LACI-RELATED TRANSCRIPTIONAL REPRESSOR"/>
    <property type="match status" value="1"/>
</dbReference>
<organism evidence="6 7">
    <name type="scientific">Niallia taxi</name>
    <dbReference type="NCBI Taxonomy" id="2499688"/>
    <lineage>
        <taxon>Bacteria</taxon>
        <taxon>Bacillati</taxon>
        <taxon>Bacillota</taxon>
        <taxon>Bacilli</taxon>
        <taxon>Bacillales</taxon>
        <taxon>Bacillaceae</taxon>
        <taxon>Niallia</taxon>
    </lineage>
</organism>
<proteinExistence type="predicted"/>
<name>A0A437K6B8_9BACI</name>
<dbReference type="GO" id="GO:0000976">
    <property type="term" value="F:transcription cis-regulatory region binding"/>
    <property type="evidence" value="ECO:0007669"/>
    <property type="project" value="TreeGrafter"/>
</dbReference>
<evidence type="ECO:0000256" key="2">
    <source>
        <dbReference type="ARBA" id="ARBA00023015"/>
    </source>
</evidence>
<keyword evidence="3 6" id="KW-0238">DNA-binding</keyword>
<dbReference type="PANTHER" id="PTHR30146:SF148">
    <property type="entry name" value="HTH-TYPE TRANSCRIPTIONAL REPRESSOR PURR-RELATED"/>
    <property type="match status" value="1"/>
</dbReference>
<dbReference type="CDD" id="cd19974">
    <property type="entry name" value="PBP1_LacI-like"/>
    <property type="match status" value="1"/>
</dbReference>
<evidence type="ECO:0000313" key="6">
    <source>
        <dbReference type="EMBL" id="RVT58827.1"/>
    </source>
</evidence>
<dbReference type="SUPFAM" id="SSF47413">
    <property type="entry name" value="lambda repressor-like DNA-binding domains"/>
    <property type="match status" value="1"/>
</dbReference>
<dbReference type="Pfam" id="PF13377">
    <property type="entry name" value="Peripla_BP_3"/>
    <property type="match status" value="1"/>
</dbReference>
<dbReference type="SUPFAM" id="SSF53822">
    <property type="entry name" value="Periplasmic binding protein-like I"/>
    <property type="match status" value="1"/>
</dbReference>
<keyword evidence="7" id="KW-1185">Reference proteome</keyword>
<evidence type="ECO:0000256" key="4">
    <source>
        <dbReference type="ARBA" id="ARBA00023163"/>
    </source>
</evidence>
<keyword evidence="2" id="KW-0805">Transcription regulation</keyword>
<dbReference type="PROSITE" id="PS50932">
    <property type="entry name" value="HTH_LACI_2"/>
    <property type="match status" value="1"/>
</dbReference>
<dbReference type="GO" id="GO:0003700">
    <property type="term" value="F:DNA-binding transcription factor activity"/>
    <property type="evidence" value="ECO:0007669"/>
    <property type="project" value="TreeGrafter"/>
</dbReference>
<dbReference type="Gene3D" id="3.40.50.2300">
    <property type="match status" value="2"/>
</dbReference>
<comment type="caution">
    <text evidence="6">The sequence shown here is derived from an EMBL/GenBank/DDBJ whole genome shotgun (WGS) entry which is preliminary data.</text>
</comment>
<keyword evidence="1" id="KW-0678">Repressor</keyword>
<evidence type="ECO:0000313" key="7">
    <source>
        <dbReference type="Proteomes" id="UP000288024"/>
    </source>
</evidence>
<evidence type="ECO:0000256" key="3">
    <source>
        <dbReference type="ARBA" id="ARBA00023125"/>
    </source>
</evidence>
<dbReference type="InterPro" id="IPR010982">
    <property type="entry name" value="Lambda_DNA-bd_dom_sf"/>
</dbReference>
<evidence type="ECO:0000256" key="1">
    <source>
        <dbReference type="ARBA" id="ARBA00022491"/>
    </source>
</evidence>
<feature type="domain" description="HTH lacI-type" evidence="5">
    <location>
        <begin position="5"/>
        <end position="48"/>
    </location>
</feature>
<dbReference type="CDD" id="cd01392">
    <property type="entry name" value="HTH_LacI"/>
    <property type="match status" value="1"/>
</dbReference>
<keyword evidence="4" id="KW-0804">Transcription</keyword>
<sequence length="340" mass="37795">MTKKITMQDIANQLNISKNSVSQALTGKAGVSEKTRHLVETTARELGYEYLPLRKNYHYSSDGKTIKIALIASDYAFSLKGFFGEIYLSMEKEITSQNNSLMIQSISKEAIESLELPSFILNGAVDGVLILSHLRTEYIQKIISTGIPAVLVDHHHPHINADAVLTNNRFGAFIAVEHLVKLGHKEIGFVGNISISPSYYERLEGFQLALNQYGLNKDDSVILTDIEEDEVSVKVAMKRVSKQPTAWFCVNDGLGFLVSSYLLQSGYKIPEHISVANFDNGQLSKLATPKITTMDIDLELFGKRAVEQLLWRINNKETANQEILLPATLLVRESTGPAPK</sequence>
<dbReference type="InterPro" id="IPR046335">
    <property type="entry name" value="LacI/GalR-like_sensor"/>
</dbReference>
<dbReference type="SMART" id="SM00354">
    <property type="entry name" value="HTH_LACI"/>
    <property type="match status" value="1"/>
</dbReference>
<dbReference type="Pfam" id="PF00356">
    <property type="entry name" value="LacI"/>
    <property type="match status" value="1"/>
</dbReference>
<dbReference type="InterPro" id="IPR028082">
    <property type="entry name" value="Peripla_BP_I"/>
</dbReference>
<dbReference type="AlphaFoldDB" id="A0A437K6B8"/>